<dbReference type="GO" id="GO:0005783">
    <property type="term" value="C:endoplasmic reticulum"/>
    <property type="evidence" value="ECO:0007669"/>
    <property type="project" value="TreeGrafter"/>
</dbReference>
<evidence type="ECO:0000256" key="3">
    <source>
        <dbReference type="ARBA" id="ARBA00023134"/>
    </source>
</evidence>
<evidence type="ECO:0000259" key="4">
    <source>
        <dbReference type="Pfam" id="PF04548"/>
    </source>
</evidence>
<name>A0A8C7EJD8_NEOVI</name>
<dbReference type="AlphaFoldDB" id="A0A8C7EJD8"/>
<accession>A0A8C7EJD8</accession>
<comment type="similarity">
    <text evidence="1">Belongs to the TRAFAC class TrmE-Era-EngA-EngB-Septin-like GTPase superfamily. AIG1/Toc34/Toc159-like paraseptin GTPase family. IAN subfamily.</text>
</comment>
<dbReference type="Gene3D" id="3.40.50.300">
    <property type="entry name" value="P-loop containing nucleotide triphosphate hydrolases"/>
    <property type="match status" value="1"/>
</dbReference>
<evidence type="ECO:0000256" key="1">
    <source>
        <dbReference type="ARBA" id="ARBA00008535"/>
    </source>
</evidence>
<dbReference type="Proteomes" id="UP000694425">
    <property type="component" value="Unplaced"/>
</dbReference>
<dbReference type="Ensembl" id="ENSNVIT00000003264.1">
    <property type="protein sequence ID" value="ENSNVIP00000002810.1"/>
    <property type="gene ID" value="ENSNVIG00000002229.1"/>
</dbReference>
<dbReference type="InterPro" id="IPR045058">
    <property type="entry name" value="GIMA/IAN/Toc"/>
</dbReference>
<feature type="domain" description="AIG1-type G" evidence="4">
    <location>
        <begin position="55"/>
        <end position="202"/>
    </location>
</feature>
<dbReference type="PANTHER" id="PTHR10903:SF73">
    <property type="entry name" value="GTPASE IMAP FAMILY MEMBER 8"/>
    <property type="match status" value="1"/>
</dbReference>
<dbReference type="InterPro" id="IPR027417">
    <property type="entry name" value="P-loop_NTPase"/>
</dbReference>
<keyword evidence="6" id="KW-1185">Reference proteome</keyword>
<keyword evidence="3" id="KW-0342">GTP-binding</keyword>
<dbReference type="Pfam" id="PF04548">
    <property type="entry name" value="AIG1"/>
    <property type="match status" value="1"/>
</dbReference>
<reference evidence="5" key="2">
    <citation type="submission" date="2025-09" db="UniProtKB">
        <authorList>
            <consortium name="Ensembl"/>
        </authorList>
    </citation>
    <scope>IDENTIFICATION</scope>
</reference>
<keyword evidence="2" id="KW-0547">Nucleotide-binding</keyword>
<evidence type="ECO:0000313" key="5">
    <source>
        <dbReference type="Ensembl" id="ENSNVIP00000002810.1"/>
    </source>
</evidence>
<sequence length="248" mass="26841">MYSGGLAQVGVRSLSPRELLTLGSRFWTWCGCPGPPLKCYEGGLAFCGFFPDSLKVLLVGRRGAGKSASGNNLLGNRVFKTKFSEGSVTQRTWGRLRVVVVDTPSLYLTTSAEGGLSQLEEEVRGCLSCCEEGNKVLVLVFQLGWFTQEDKREVHNVLFTWKEDLESGDFEECVQNTDNKTLKNIIKRCVGGRVCASNNREMDTGGPAVLSPWLGAAWEGHGFGPEAEVGPERAAAGGCRLTVLLGAE</sequence>
<evidence type="ECO:0000256" key="2">
    <source>
        <dbReference type="ARBA" id="ARBA00022741"/>
    </source>
</evidence>
<dbReference type="PANTHER" id="PTHR10903">
    <property type="entry name" value="GTPASE, IMAP FAMILY MEMBER-RELATED"/>
    <property type="match status" value="1"/>
</dbReference>
<organism evidence="5 6">
    <name type="scientific">Neovison vison</name>
    <name type="common">American mink</name>
    <name type="synonym">Mustela vison</name>
    <dbReference type="NCBI Taxonomy" id="452646"/>
    <lineage>
        <taxon>Eukaryota</taxon>
        <taxon>Metazoa</taxon>
        <taxon>Chordata</taxon>
        <taxon>Craniata</taxon>
        <taxon>Vertebrata</taxon>
        <taxon>Euteleostomi</taxon>
        <taxon>Mammalia</taxon>
        <taxon>Eutheria</taxon>
        <taxon>Laurasiatheria</taxon>
        <taxon>Carnivora</taxon>
        <taxon>Caniformia</taxon>
        <taxon>Musteloidea</taxon>
        <taxon>Mustelidae</taxon>
        <taxon>Mustelinae</taxon>
        <taxon>Neogale</taxon>
    </lineage>
</organism>
<dbReference type="GO" id="GO:0005525">
    <property type="term" value="F:GTP binding"/>
    <property type="evidence" value="ECO:0007669"/>
    <property type="project" value="UniProtKB-KW"/>
</dbReference>
<dbReference type="InterPro" id="IPR006703">
    <property type="entry name" value="G_AIG1"/>
</dbReference>
<reference evidence="5" key="1">
    <citation type="submission" date="2025-08" db="UniProtKB">
        <authorList>
            <consortium name="Ensembl"/>
        </authorList>
    </citation>
    <scope>IDENTIFICATION</scope>
</reference>
<dbReference type="GeneTree" id="ENSGT00940000162462"/>
<evidence type="ECO:0000313" key="6">
    <source>
        <dbReference type="Proteomes" id="UP000694425"/>
    </source>
</evidence>
<protein>
    <recommendedName>
        <fullName evidence="4">AIG1-type G domain-containing protein</fullName>
    </recommendedName>
</protein>
<proteinExistence type="inferred from homology"/>
<dbReference type="SUPFAM" id="SSF52540">
    <property type="entry name" value="P-loop containing nucleoside triphosphate hydrolases"/>
    <property type="match status" value="1"/>
</dbReference>